<dbReference type="InterPro" id="IPR009056">
    <property type="entry name" value="Cyt_c-like_dom"/>
</dbReference>
<dbReference type="GO" id="GO:0009055">
    <property type="term" value="F:electron transfer activity"/>
    <property type="evidence" value="ECO:0007669"/>
    <property type="project" value="InterPro"/>
</dbReference>
<feature type="domain" description="Cytochrome c" evidence="6">
    <location>
        <begin position="21"/>
        <end position="131"/>
    </location>
</feature>
<accession>A0A521DIR1</accession>
<evidence type="ECO:0000313" key="7">
    <source>
        <dbReference type="EMBL" id="SMO71607.1"/>
    </source>
</evidence>
<dbReference type="GO" id="GO:0046872">
    <property type="term" value="F:metal ion binding"/>
    <property type="evidence" value="ECO:0007669"/>
    <property type="project" value="UniProtKB-KW"/>
</dbReference>
<dbReference type="SUPFAM" id="SSF46626">
    <property type="entry name" value="Cytochrome c"/>
    <property type="match status" value="1"/>
</dbReference>
<evidence type="ECO:0000256" key="1">
    <source>
        <dbReference type="ARBA" id="ARBA00022617"/>
    </source>
</evidence>
<keyword evidence="5" id="KW-0732">Signal</keyword>
<evidence type="ECO:0000259" key="6">
    <source>
        <dbReference type="PROSITE" id="PS51007"/>
    </source>
</evidence>
<feature type="signal peptide" evidence="5">
    <location>
        <begin position="1"/>
        <end position="22"/>
    </location>
</feature>
<dbReference type="GO" id="GO:0020037">
    <property type="term" value="F:heme binding"/>
    <property type="evidence" value="ECO:0007669"/>
    <property type="project" value="InterPro"/>
</dbReference>
<evidence type="ECO:0000313" key="8">
    <source>
        <dbReference type="Proteomes" id="UP000316030"/>
    </source>
</evidence>
<keyword evidence="2 4" id="KW-0479">Metal-binding</keyword>
<dbReference type="InterPro" id="IPR036909">
    <property type="entry name" value="Cyt_c-like_dom_sf"/>
</dbReference>
<feature type="chain" id="PRO_5021926203" evidence="5">
    <location>
        <begin position="23"/>
        <end position="132"/>
    </location>
</feature>
<reference evidence="7 8" key="1">
    <citation type="submission" date="2017-05" db="EMBL/GenBank/DDBJ databases">
        <authorList>
            <person name="Varghese N."/>
            <person name="Submissions S."/>
        </authorList>
    </citation>
    <scope>NUCLEOTIDE SEQUENCE [LARGE SCALE GENOMIC DNA]</scope>
    <source>
        <strain evidence="7 8">DSM 29506</strain>
    </source>
</reference>
<evidence type="ECO:0000256" key="3">
    <source>
        <dbReference type="ARBA" id="ARBA00023004"/>
    </source>
</evidence>
<keyword evidence="1 4" id="KW-0349">Heme</keyword>
<dbReference type="Proteomes" id="UP000316030">
    <property type="component" value="Unassembled WGS sequence"/>
</dbReference>
<proteinExistence type="predicted"/>
<dbReference type="EMBL" id="FXTO01000011">
    <property type="protein sequence ID" value="SMO71607.1"/>
    <property type="molecule type" value="Genomic_DNA"/>
</dbReference>
<dbReference type="Gene3D" id="1.10.760.10">
    <property type="entry name" value="Cytochrome c-like domain"/>
    <property type="match status" value="1"/>
</dbReference>
<gene>
    <name evidence="7" type="ORF">SAMN06265173_11129</name>
</gene>
<keyword evidence="3 4" id="KW-0408">Iron</keyword>
<dbReference type="AlphaFoldDB" id="A0A521DIR1"/>
<dbReference type="PROSITE" id="PS51007">
    <property type="entry name" value="CYTC"/>
    <property type="match status" value="1"/>
</dbReference>
<keyword evidence="8" id="KW-1185">Reference proteome</keyword>
<sequence length="132" mass="13870">MKTITFATLVLLALAGAAPAQEAEIGRALYVKHCATCHGQAANGNGPMAPALVVQPKDLTRLSAENNGEFPLLRVVRRIDGREPLVSHGSAMPVYGEFFEGDDTALKTASGQPVLVSRAIADLVAYLLSLQG</sequence>
<organism evidence="7 8">
    <name type="scientific">Thalassovita litoralis</name>
    <dbReference type="NCBI Taxonomy" id="1010611"/>
    <lineage>
        <taxon>Bacteria</taxon>
        <taxon>Pseudomonadati</taxon>
        <taxon>Pseudomonadota</taxon>
        <taxon>Alphaproteobacteria</taxon>
        <taxon>Rhodobacterales</taxon>
        <taxon>Roseobacteraceae</taxon>
        <taxon>Thalassovita</taxon>
    </lineage>
</organism>
<dbReference type="RefSeq" id="WP_142493316.1">
    <property type="nucleotide sequence ID" value="NZ_FXTO01000011.1"/>
</dbReference>
<evidence type="ECO:0000256" key="2">
    <source>
        <dbReference type="ARBA" id="ARBA00022723"/>
    </source>
</evidence>
<dbReference type="Pfam" id="PF13442">
    <property type="entry name" value="Cytochrome_CBB3"/>
    <property type="match status" value="1"/>
</dbReference>
<name>A0A521DIR1_9RHOB</name>
<dbReference type="OrthoDB" id="335174at2"/>
<evidence type="ECO:0000256" key="4">
    <source>
        <dbReference type="PROSITE-ProRule" id="PRU00433"/>
    </source>
</evidence>
<evidence type="ECO:0000256" key="5">
    <source>
        <dbReference type="SAM" id="SignalP"/>
    </source>
</evidence>
<protein>
    <submittedName>
        <fullName evidence="7">Cytochrome C oxidase, cbb3-type, subunit III</fullName>
    </submittedName>
</protein>